<proteinExistence type="predicted"/>
<evidence type="ECO:0000313" key="2">
    <source>
        <dbReference type="Ensembl" id="ENSCCNP00000011393.1"/>
    </source>
</evidence>
<dbReference type="AlphaFoldDB" id="A0A8C0WLI6"/>
<feature type="region of interest" description="Disordered" evidence="1">
    <location>
        <begin position="1"/>
        <end position="82"/>
    </location>
</feature>
<reference evidence="2" key="1">
    <citation type="submission" date="2023-09" db="UniProtKB">
        <authorList>
            <consortium name="Ensembl"/>
        </authorList>
    </citation>
    <scope>IDENTIFICATION</scope>
</reference>
<dbReference type="Ensembl" id="ENSCCNT00000014918.1">
    <property type="protein sequence ID" value="ENSCCNP00000011393.1"/>
    <property type="gene ID" value="ENSCCNG00000011816.1"/>
</dbReference>
<name>A0A8C0WLI6_CASCN</name>
<sequence>GVQPPRARREEAGTMAQLSDEKLVTELSDEKLVTDEVPSSSSLGPSGGQQSCSYDFESKVQSEKTTASSEEGDEQSELSDFKSNENKLITKWINELEGKGTNSGPDLPDSKIQTETTPLSDEELNALQSFCTVKVNLIHQRAGSKLKKSSRRKKLQFRVDAEASEGDALNYSVPEELLNRIYFKNTKATLKQMATAKQHISSQCPHCNSKRAELAQSAFLKQKKTLLESFLLREKIDEHLHTTDFLTRVGEAHQGLPRLSDDPKIIWKRLNEKTQIQYSGFDRSHTK</sequence>
<organism evidence="2">
    <name type="scientific">Castor canadensis</name>
    <name type="common">American beaver</name>
    <dbReference type="NCBI Taxonomy" id="51338"/>
    <lineage>
        <taxon>Eukaryota</taxon>
        <taxon>Metazoa</taxon>
        <taxon>Chordata</taxon>
        <taxon>Craniata</taxon>
        <taxon>Vertebrata</taxon>
        <taxon>Euteleostomi</taxon>
        <taxon>Mammalia</taxon>
        <taxon>Eutheria</taxon>
        <taxon>Euarchontoglires</taxon>
        <taxon>Glires</taxon>
        <taxon>Rodentia</taxon>
        <taxon>Castorimorpha</taxon>
        <taxon>Castoridae</taxon>
        <taxon>Castor</taxon>
    </lineage>
</organism>
<gene>
    <name evidence="2" type="primary">CUNH8orf48</name>
</gene>
<accession>A0A8C0WLI6</accession>
<dbReference type="InterPro" id="IPR027932">
    <property type="entry name" value="DUF4606"/>
</dbReference>
<protein>
    <submittedName>
        <fullName evidence="2">Uncharacterized protein</fullName>
    </submittedName>
</protein>
<dbReference type="PANTHER" id="PTHR35256:SF1">
    <property type="entry name" value="EXPRESSED SEQUENCE AI429214"/>
    <property type="match status" value="1"/>
</dbReference>
<feature type="compositionally biased region" description="Basic and acidic residues" evidence="1">
    <location>
        <begin position="19"/>
        <end position="34"/>
    </location>
</feature>
<evidence type="ECO:0000256" key="1">
    <source>
        <dbReference type="SAM" id="MobiDB-lite"/>
    </source>
</evidence>
<dbReference type="Pfam" id="PF15379">
    <property type="entry name" value="DUF4606"/>
    <property type="match status" value="1"/>
</dbReference>
<dbReference type="PANTHER" id="PTHR35256">
    <property type="entry name" value="CHROMOSOME 8 OPEN READING FRAME 48"/>
    <property type="match status" value="1"/>
</dbReference>
<feature type="compositionally biased region" description="Low complexity" evidence="1">
    <location>
        <begin position="38"/>
        <end position="53"/>
    </location>
</feature>